<dbReference type="Pfam" id="PF24124">
    <property type="entry name" value="YphA"/>
    <property type="match status" value="1"/>
</dbReference>
<dbReference type="RefSeq" id="WP_091568477.1">
    <property type="nucleotide sequence ID" value="NZ_FMZA01000008.1"/>
</dbReference>
<organism evidence="2 3">
    <name type="scientific">Melghirimyces thermohalophilus</name>
    <dbReference type="NCBI Taxonomy" id="1236220"/>
    <lineage>
        <taxon>Bacteria</taxon>
        <taxon>Bacillati</taxon>
        <taxon>Bacillota</taxon>
        <taxon>Bacilli</taxon>
        <taxon>Bacillales</taxon>
        <taxon>Thermoactinomycetaceae</taxon>
        <taxon>Melghirimyces</taxon>
    </lineage>
</organism>
<sequence>MVAGTLAFLTCLSMAVLIQSGWFAGLVRDVGVRKEWLAVGLLLEALLLRVQVPPGGMIRLQVGMFLFIPFLFCLRKGNREDRSFLFSSVFFIGSSLFLLRELYWLEPAFSWGISRSLEMMIVLIIALVSSRLLTGRLLVASLGMWLGQFLVLCLHRHEMKPLLFGDVQFLDFFWLSLILLWVAHAVLQQGIQWVRGLRRLI</sequence>
<dbReference type="InterPro" id="IPR014617">
    <property type="entry name" value="YphA_Bacsu"/>
</dbReference>
<dbReference type="STRING" id="1236220.SAMN04488112_10881"/>
<feature type="transmembrane region" description="Helical" evidence="1">
    <location>
        <begin position="109"/>
        <end position="128"/>
    </location>
</feature>
<keyword evidence="3" id="KW-1185">Reference proteome</keyword>
<dbReference type="AlphaFoldDB" id="A0A1G6LS13"/>
<keyword evidence="1" id="KW-0812">Transmembrane</keyword>
<feature type="transmembrane region" description="Helical" evidence="1">
    <location>
        <begin position="58"/>
        <end position="74"/>
    </location>
</feature>
<feature type="transmembrane region" description="Helical" evidence="1">
    <location>
        <begin position="172"/>
        <end position="191"/>
    </location>
</feature>
<feature type="transmembrane region" description="Helical" evidence="1">
    <location>
        <begin position="6"/>
        <end position="24"/>
    </location>
</feature>
<keyword evidence="1" id="KW-0472">Membrane</keyword>
<evidence type="ECO:0000313" key="2">
    <source>
        <dbReference type="EMBL" id="SDC45496.1"/>
    </source>
</evidence>
<dbReference type="EMBL" id="FMZA01000008">
    <property type="protein sequence ID" value="SDC45496.1"/>
    <property type="molecule type" value="Genomic_DNA"/>
</dbReference>
<gene>
    <name evidence="2" type="ORF">SAMN04488112_10881</name>
</gene>
<evidence type="ECO:0000256" key="1">
    <source>
        <dbReference type="SAM" id="Phobius"/>
    </source>
</evidence>
<keyword evidence="1" id="KW-1133">Transmembrane helix</keyword>
<evidence type="ECO:0000313" key="3">
    <source>
        <dbReference type="Proteomes" id="UP000199387"/>
    </source>
</evidence>
<protein>
    <submittedName>
        <fullName evidence="2">Uncharacterized protein</fullName>
    </submittedName>
</protein>
<feature type="transmembrane region" description="Helical" evidence="1">
    <location>
        <begin position="135"/>
        <end position="152"/>
    </location>
</feature>
<proteinExistence type="predicted"/>
<dbReference type="OrthoDB" id="2991008at2"/>
<dbReference type="Proteomes" id="UP000199387">
    <property type="component" value="Unassembled WGS sequence"/>
</dbReference>
<reference evidence="2 3" key="1">
    <citation type="submission" date="2016-10" db="EMBL/GenBank/DDBJ databases">
        <authorList>
            <person name="de Groot N.N."/>
        </authorList>
    </citation>
    <scope>NUCLEOTIDE SEQUENCE [LARGE SCALE GENOMIC DNA]</scope>
    <source>
        <strain evidence="2 3">DSM 45514</strain>
    </source>
</reference>
<name>A0A1G6LS13_9BACL</name>
<feature type="transmembrane region" description="Helical" evidence="1">
    <location>
        <begin position="83"/>
        <end position="103"/>
    </location>
</feature>
<accession>A0A1G6LS13</accession>